<dbReference type="Proteomes" id="UP000267535">
    <property type="component" value="Unassembled WGS sequence"/>
</dbReference>
<dbReference type="AlphaFoldDB" id="A0A3P1SMX8"/>
<keyword evidence="1" id="KW-0472">Membrane</keyword>
<proteinExistence type="predicted"/>
<organism evidence="2 3">
    <name type="scientific">Amphritea balenae</name>
    <dbReference type="NCBI Taxonomy" id="452629"/>
    <lineage>
        <taxon>Bacteria</taxon>
        <taxon>Pseudomonadati</taxon>
        <taxon>Pseudomonadota</taxon>
        <taxon>Gammaproteobacteria</taxon>
        <taxon>Oceanospirillales</taxon>
        <taxon>Oceanospirillaceae</taxon>
        <taxon>Amphritea</taxon>
    </lineage>
</organism>
<dbReference type="RefSeq" id="WP_124926910.1">
    <property type="nucleotide sequence ID" value="NZ_BMOH01000007.1"/>
</dbReference>
<reference evidence="2 3" key="1">
    <citation type="submission" date="2018-11" db="EMBL/GenBank/DDBJ databases">
        <title>The draft genome sequence of Amphritea balenae JAMM 1525T.</title>
        <authorList>
            <person name="Fang Z."/>
            <person name="Zhang Y."/>
            <person name="Han X."/>
        </authorList>
    </citation>
    <scope>NUCLEOTIDE SEQUENCE [LARGE SCALE GENOMIC DNA]</scope>
    <source>
        <strain evidence="2 3">JAMM 1525</strain>
    </source>
</reference>
<feature type="transmembrane region" description="Helical" evidence="1">
    <location>
        <begin position="26"/>
        <end position="46"/>
    </location>
</feature>
<evidence type="ECO:0000256" key="1">
    <source>
        <dbReference type="SAM" id="Phobius"/>
    </source>
</evidence>
<protein>
    <submittedName>
        <fullName evidence="2">Uncharacterized protein</fullName>
    </submittedName>
</protein>
<dbReference type="EMBL" id="RQXV01000008">
    <property type="protein sequence ID" value="RRC98329.1"/>
    <property type="molecule type" value="Genomic_DNA"/>
</dbReference>
<keyword evidence="1" id="KW-0812">Transmembrane</keyword>
<evidence type="ECO:0000313" key="3">
    <source>
        <dbReference type="Proteomes" id="UP000267535"/>
    </source>
</evidence>
<feature type="transmembrane region" description="Helical" evidence="1">
    <location>
        <begin position="52"/>
        <end position="72"/>
    </location>
</feature>
<keyword evidence="1" id="KW-1133">Transmembrane helix</keyword>
<gene>
    <name evidence="2" type="ORF">EHS89_14670</name>
</gene>
<sequence>MLKALYACEAAVYKIKQSELTKRKRGPFFVLLYVVVLAAIFSLPSYEEGFDWVGFLIVFGVTAVLAVGANALGAKRFLSFAKSHHIEITEDGLESKGLDTYETLPWSSVTRVKKSSKNGVITKLILKTANSGSIDLSKYEQLDSIATNLKLHIKNELWQ</sequence>
<keyword evidence="3" id="KW-1185">Reference proteome</keyword>
<evidence type="ECO:0000313" key="2">
    <source>
        <dbReference type="EMBL" id="RRC98329.1"/>
    </source>
</evidence>
<comment type="caution">
    <text evidence="2">The sequence shown here is derived from an EMBL/GenBank/DDBJ whole genome shotgun (WGS) entry which is preliminary data.</text>
</comment>
<name>A0A3P1SMX8_9GAMM</name>
<accession>A0A3P1SMX8</accession>